<evidence type="ECO:0000256" key="5">
    <source>
        <dbReference type="ARBA" id="ARBA00022485"/>
    </source>
</evidence>
<dbReference type="InterPro" id="IPR000445">
    <property type="entry name" value="HhH_motif"/>
</dbReference>
<keyword evidence="6" id="KW-0479">Metal-binding</keyword>
<keyword evidence="17" id="KW-1185">Reference proteome</keyword>
<evidence type="ECO:0000256" key="2">
    <source>
        <dbReference type="ARBA" id="ARBA00008343"/>
    </source>
</evidence>
<evidence type="ECO:0000256" key="14">
    <source>
        <dbReference type="SAM" id="MobiDB-lite"/>
    </source>
</evidence>
<gene>
    <name evidence="16" type="ORF">BDZ85DRAFT_259199</name>
</gene>
<evidence type="ECO:0000256" key="8">
    <source>
        <dbReference type="ARBA" id="ARBA00022801"/>
    </source>
</evidence>
<dbReference type="GO" id="GO:0032357">
    <property type="term" value="F:oxidized purine DNA binding"/>
    <property type="evidence" value="ECO:0007669"/>
    <property type="project" value="TreeGrafter"/>
</dbReference>
<dbReference type="GO" id="GO:0000701">
    <property type="term" value="F:purine-specific mismatch base pair DNA N-glycosylase activity"/>
    <property type="evidence" value="ECO:0007669"/>
    <property type="project" value="UniProtKB-EC"/>
</dbReference>
<keyword evidence="11" id="KW-0234">DNA repair</keyword>
<reference evidence="17" key="1">
    <citation type="journal article" date="2020" name="Stud. Mycol.">
        <title>101 Dothideomycetes genomes: A test case for predicting lifestyles and emergence of pathogens.</title>
        <authorList>
            <person name="Haridas S."/>
            <person name="Albert R."/>
            <person name="Binder M."/>
            <person name="Bloem J."/>
            <person name="LaButti K."/>
            <person name="Salamov A."/>
            <person name="Andreopoulos B."/>
            <person name="Baker S."/>
            <person name="Barry K."/>
            <person name="Bills G."/>
            <person name="Bluhm B."/>
            <person name="Cannon C."/>
            <person name="Castanera R."/>
            <person name="Culley D."/>
            <person name="Daum C."/>
            <person name="Ezra D."/>
            <person name="Gonzalez J."/>
            <person name="Henrissat B."/>
            <person name="Kuo A."/>
            <person name="Liang C."/>
            <person name="Lipzen A."/>
            <person name="Lutzoni F."/>
            <person name="Magnuson J."/>
            <person name="Mondo S."/>
            <person name="Nolan M."/>
            <person name="Ohm R."/>
            <person name="Pangilinan J."/>
            <person name="Park H.-J."/>
            <person name="Ramirez L."/>
            <person name="Alfaro M."/>
            <person name="Sun H."/>
            <person name="Tritt A."/>
            <person name="Yoshinaga Y."/>
            <person name="Zwiers L.-H."/>
            <person name="Turgeon B."/>
            <person name="Goodwin S."/>
            <person name="Spatafora J."/>
            <person name="Crous P."/>
            <person name="Grigoriev I."/>
        </authorList>
    </citation>
    <scope>NUCLEOTIDE SEQUENCE [LARGE SCALE GENOMIC DNA]</scope>
    <source>
        <strain evidence="17">CECT 20119</strain>
    </source>
</reference>
<feature type="domain" description="HhH-GPD" evidence="15">
    <location>
        <begin position="116"/>
        <end position="283"/>
    </location>
</feature>
<dbReference type="PANTHER" id="PTHR42944:SF1">
    <property type="entry name" value="ADENINE DNA GLYCOSYLASE"/>
    <property type="match status" value="1"/>
</dbReference>
<dbReference type="GO" id="GO:0006298">
    <property type="term" value="P:mismatch repair"/>
    <property type="evidence" value="ECO:0007669"/>
    <property type="project" value="TreeGrafter"/>
</dbReference>
<evidence type="ECO:0000256" key="13">
    <source>
        <dbReference type="RuleBase" id="RU365096"/>
    </source>
</evidence>
<dbReference type="Pfam" id="PF00633">
    <property type="entry name" value="HHH"/>
    <property type="match status" value="1"/>
</dbReference>
<evidence type="ECO:0000256" key="12">
    <source>
        <dbReference type="ARBA" id="ARBA00023295"/>
    </source>
</evidence>
<evidence type="ECO:0000256" key="6">
    <source>
        <dbReference type="ARBA" id="ARBA00022723"/>
    </source>
</evidence>
<dbReference type="CDD" id="cd03431">
    <property type="entry name" value="NUDIX_DNA_Glycosylase_C-MutY"/>
    <property type="match status" value="1"/>
</dbReference>
<dbReference type="SMART" id="SM00478">
    <property type="entry name" value="ENDO3c"/>
    <property type="match status" value="1"/>
</dbReference>
<proteinExistence type="inferred from homology"/>
<evidence type="ECO:0000313" key="16">
    <source>
        <dbReference type="EMBL" id="KAF2224857.1"/>
    </source>
</evidence>
<comment type="similarity">
    <text evidence="2 13">Belongs to the Nth/MutY family.</text>
</comment>
<dbReference type="GO" id="GO:0034039">
    <property type="term" value="F:8-oxo-7,8-dihydroguanine DNA N-glycosylase activity"/>
    <property type="evidence" value="ECO:0007669"/>
    <property type="project" value="TreeGrafter"/>
</dbReference>
<dbReference type="OrthoDB" id="10248838at2759"/>
<comment type="catalytic activity">
    <reaction evidence="1 13">
        <text>Hydrolyzes free adenine bases from 7,8-dihydro-8-oxoguanine:adenine mismatched double-stranded DNA, leaving an apurinic site.</text>
        <dbReference type="EC" id="3.2.2.31"/>
    </reaction>
</comment>
<keyword evidence="5" id="KW-0004">4Fe-4S</keyword>
<dbReference type="InterPro" id="IPR044298">
    <property type="entry name" value="MIG/MutY"/>
</dbReference>
<dbReference type="InterPro" id="IPR015797">
    <property type="entry name" value="NUDIX_hydrolase-like_dom_sf"/>
</dbReference>
<dbReference type="GO" id="GO:0006285">
    <property type="term" value="P:base-excision repair, AP site formation"/>
    <property type="evidence" value="ECO:0007669"/>
    <property type="project" value="UniProtKB-ARBA"/>
</dbReference>
<feature type="region of interest" description="Disordered" evidence="14">
    <location>
        <begin position="1"/>
        <end position="22"/>
    </location>
</feature>
<keyword evidence="9 13" id="KW-0408">Iron</keyword>
<dbReference type="Proteomes" id="UP000799538">
    <property type="component" value="Unassembled WGS sequence"/>
</dbReference>
<dbReference type="GO" id="GO:0051539">
    <property type="term" value="F:4 iron, 4 sulfur cluster binding"/>
    <property type="evidence" value="ECO:0007669"/>
    <property type="project" value="UniProtKB-UniRule"/>
</dbReference>
<accession>A0A6A6GGX6</accession>
<dbReference type="GO" id="GO:0035485">
    <property type="term" value="F:adenine/guanine mispair binding"/>
    <property type="evidence" value="ECO:0007669"/>
    <property type="project" value="TreeGrafter"/>
</dbReference>
<dbReference type="Gene3D" id="3.90.79.10">
    <property type="entry name" value="Nucleoside Triphosphate Pyrophosphohydrolase"/>
    <property type="match status" value="1"/>
</dbReference>
<dbReference type="InterPro" id="IPR003651">
    <property type="entry name" value="Endonuclease3_FeS-loop_motif"/>
</dbReference>
<evidence type="ECO:0000256" key="11">
    <source>
        <dbReference type="ARBA" id="ARBA00023204"/>
    </source>
</evidence>
<evidence type="ECO:0000256" key="1">
    <source>
        <dbReference type="ARBA" id="ARBA00000843"/>
    </source>
</evidence>
<dbReference type="Gene3D" id="1.10.1670.10">
    <property type="entry name" value="Helix-hairpin-Helix base-excision DNA repair enzymes (C-terminal)"/>
    <property type="match status" value="1"/>
</dbReference>
<evidence type="ECO:0000256" key="10">
    <source>
        <dbReference type="ARBA" id="ARBA00023014"/>
    </source>
</evidence>
<dbReference type="GO" id="GO:0046872">
    <property type="term" value="F:metal ion binding"/>
    <property type="evidence" value="ECO:0007669"/>
    <property type="project" value="UniProtKB-UniRule"/>
</dbReference>
<evidence type="ECO:0000313" key="17">
    <source>
        <dbReference type="Proteomes" id="UP000799538"/>
    </source>
</evidence>
<evidence type="ECO:0000256" key="4">
    <source>
        <dbReference type="ARBA" id="ARBA00022023"/>
    </source>
</evidence>
<organism evidence="16 17">
    <name type="scientific">Elsinoe ampelina</name>
    <dbReference type="NCBI Taxonomy" id="302913"/>
    <lineage>
        <taxon>Eukaryota</taxon>
        <taxon>Fungi</taxon>
        <taxon>Dikarya</taxon>
        <taxon>Ascomycota</taxon>
        <taxon>Pezizomycotina</taxon>
        <taxon>Dothideomycetes</taxon>
        <taxon>Dothideomycetidae</taxon>
        <taxon>Myriangiales</taxon>
        <taxon>Elsinoaceae</taxon>
        <taxon>Elsinoe</taxon>
    </lineage>
</organism>
<keyword evidence="10" id="KW-0411">Iron-sulfur</keyword>
<evidence type="ECO:0000256" key="9">
    <source>
        <dbReference type="ARBA" id="ARBA00023004"/>
    </source>
</evidence>
<evidence type="ECO:0000256" key="7">
    <source>
        <dbReference type="ARBA" id="ARBA00022763"/>
    </source>
</evidence>
<dbReference type="EMBL" id="ML992504">
    <property type="protein sequence ID" value="KAF2224857.1"/>
    <property type="molecule type" value="Genomic_DNA"/>
</dbReference>
<dbReference type="Pfam" id="PF14815">
    <property type="entry name" value="NUDIX_4"/>
    <property type="match status" value="1"/>
</dbReference>
<dbReference type="AlphaFoldDB" id="A0A6A6GGX6"/>
<feature type="region of interest" description="Disordered" evidence="14">
    <location>
        <begin position="346"/>
        <end position="369"/>
    </location>
</feature>
<dbReference type="InterPro" id="IPR011257">
    <property type="entry name" value="DNA_glycosylase"/>
</dbReference>
<comment type="function">
    <text evidence="13">Adenine glycosylase active on G-A mispairs.</text>
</comment>
<sequence>MMAKRGTTAAIRPGKRQKVSASTNTLAATITDASAMEVGDGVPPARHHDRVYHSPLMLSHESTAQDLLQWYDSTSTTRNMPWRKPFPTTSDLPKDPEAKRDLLSRRAYEVWVSEIMLQQTRVSTVIPYFNNWIEKWPTIQALADANQDDVLAAWKGLGYYSRATRLWKGAKMIIEELGGQVPDTVDGLLKVSGIGPYTAGAVASIAFGRAVPLVDGNVARVLSRQTGLYADMKKKEVDNMIWDIARNLVKGASESSEHTNDQDQDISDIPGRWNQGLMELGSTICTPRPRCGDCPIQETCRVYTEAKALLKPSSVKQPPPDIEDACAVCDPLPSDLVSAAALGLVEAPNEPDKENATKSRPTQKGPKQRSLADFAFSAPKKAASVPSPTDHSNDKITAYCSLFPKRAVKKAVPEEDAAVCIFRVKTSGGLHYLLQQRPDKGLLASMWEFPSFTIPADSDLGEEEVLDGATGLVKGLDRDELAFKGKLGSVTHVFSHLKLNMHVYSIVIELEEIPKTKPRQKWVDLEGVENATVGTGTKRCWEVYKAKTKGL</sequence>
<dbReference type="SUPFAM" id="SSF48150">
    <property type="entry name" value="DNA-glycosylase"/>
    <property type="match status" value="1"/>
</dbReference>
<protein>
    <recommendedName>
        <fullName evidence="4 13">Adenine DNA glycosylase</fullName>
        <ecNumber evidence="3 13">3.2.2.31</ecNumber>
    </recommendedName>
</protein>
<dbReference type="Gene3D" id="1.10.340.30">
    <property type="entry name" value="Hypothetical protein, domain 2"/>
    <property type="match status" value="1"/>
</dbReference>
<dbReference type="SUPFAM" id="SSF55811">
    <property type="entry name" value="Nudix"/>
    <property type="match status" value="1"/>
</dbReference>
<keyword evidence="8" id="KW-0378">Hydrolase</keyword>
<evidence type="ECO:0000259" key="15">
    <source>
        <dbReference type="SMART" id="SM00478"/>
    </source>
</evidence>
<comment type="cofactor">
    <cofactor evidence="13">
        <name>[4Fe-4S] cluster</name>
        <dbReference type="ChEBI" id="CHEBI:49883"/>
    </cofactor>
    <text evidence="13">Binds 1 [4Fe-4S] cluster.</text>
</comment>
<dbReference type="GO" id="GO:0005634">
    <property type="term" value="C:nucleus"/>
    <property type="evidence" value="ECO:0007669"/>
    <property type="project" value="TreeGrafter"/>
</dbReference>
<keyword evidence="12 13" id="KW-0326">Glycosidase</keyword>
<keyword evidence="7 13" id="KW-0227">DNA damage</keyword>
<dbReference type="Pfam" id="PF00730">
    <property type="entry name" value="HhH-GPD"/>
    <property type="match status" value="1"/>
</dbReference>
<dbReference type="InterPro" id="IPR029119">
    <property type="entry name" value="MutY_C"/>
</dbReference>
<dbReference type="PANTHER" id="PTHR42944">
    <property type="entry name" value="ADENINE DNA GLYCOSYLASE"/>
    <property type="match status" value="1"/>
</dbReference>
<dbReference type="InterPro" id="IPR003265">
    <property type="entry name" value="HhH-GPD_domain"/>
</dbReference>
<evidence type="ECO:0000256" key="3">
    <source>
        <dbReference type="ARBA" id="ARBA00012045"/>
    </source>
</evidence>
<dbReference type="SMART" id="SM00525">
    <property type="entry name" value="FES"/>
    <property type="match status" value="1"/>
</dbReference>
<dbReference type="FunFam" id="1.10.340.30:FF:000002">
    <property type="entry name" value="Adenine DNA glycosylase"/>
    <property type="match status" value="1"/>
</dbReference>
<dbReference type="CDD" id="cd00056">
    <property type="entry name" value="ENDO3c"/>
    <property type="match status" value="1"/>
</dbReference>
<dbReference type="InterPro" id="IPR023170">
    <property type="entry name" value="HhH_base_excis_C"/>
</dbReference>
<name>A0A6A6GGX6_9PEZI</name>
<dbReference type="EC" id="3.2.2.31" evidence="3 13"/>